<proteinExistence type="predicted"/>
<evidence type="ECO:0000313" key="4">
    <source>
        <dbReference type="Proteomes" id="UP000823821"/>
    </source>
</evidence>
<feature type="compositionally biased region" description="Basic and acidic residues" evidence="1">
    <location>
        <begin position="373"/>
        <end position="386"/>
    </location>
</feature>
<name>A0A9D2HMB6_9BACT</name>
<dbReference type="Pfam" id="PF05656">
    <property type="entry name" value="DUF805"/>
    <property type="match status" value="1"/>
</dbReference>
<protein>
    <submittedName>
        <fullName evidence="3">DUF805 domain-containing protein</fullName>
    </submittedName>
</protein>
<sequence>MRPLSIWKYCFGPGFLEMEGRAGRAEFWTFSLLALPLALLLVWLMLALEQLFPGVWSQPLPAGGEVPRVILRLLLPVVWLGLIIPAVCVSVRRLHDLDANGRWVIAALAPGLAALACWLAVAWGGLASGLSSTVLMVCAGGLAVLEGLAVLSLGLVFLGDGRHGPNDYGPDPLGRAPRPVPPTDANGLPLATDDEDDEEIIDLEDVASPQWHDVPRVDLDQETEERLRTRELAQEAAPAVRDVVRLGEAAGADGKEVLPSEAFAVMVARALRDPASPASGAPAGAVPEALRGKGDWPPPDLSPEEMSLAAQSLADLAARADGPSPEAAAPVADPPDEALVDSLLEEMEQAEDARREAACIRPGQTVGQAMQRLEAHTQEKADDGSL</sequence>
<evidence type="ECO:0000256" key="1">
    <source>
        <dbReference type="SAM" id="MobiDB-lite"/>
    </source>
</evidence>
<feature type="compositionally biased region" description="Acidic residues" evidence="1">
    <location>
        <begin position="334"/>
        <end position="350"/>
    </location>
</feature>
<feature type="transmembrane region" description="Helical" evidence="2">
    <location>
        <begin position="69"/>
        <end position="91"/>
    </location>
</feature>
<keyword evidence="2" id="KW-1133">Transmembrane helix</keyword>
<accession>A0A9D2HMB6</accession>
<feature type="transmembrane region" description="Helical" evidence="2">
    <location>
        <begin position="132"/>
        <end position="158"/>
    </location>
</feature>
<reference evidence="3" key="2">
    <citation type="submission" date="2021-04" db="EMBL/GenBank/DDBJ databases">
        <authorList>
            <person name="Gilroy R."/>
        </authorList>
    </citation>
    <scope>NUCLEOTIDE SEQUENCE</scope>
    <source>
        <strain evidence="3">5032</strain>
    </source>
</reference>
<keyword evidence="2" id="KW-0812">Transmembrane</keyword>
<feature type="compositionally biased region" description="Low complexity" evidence="1">
    <location>
        <begin position="274"/>
        <end position="285"/>
    </location>
</feature>
<dbReference type="Proteomes" id="UP000823821">
    <property type="component" value="Unassembled WGS sequence"/>
</dbReference>
<gene>
    <name evidence="3" type="ORF">H9784_02075</name>
</gene>
<feature type="compositionally biased region" description="Low complexity" evidence="1">
    <location>
        <begin position="307"/>
        <end position="331"/>
    </location>
</feature>
<feature type="transmembrane region" description="Helical" evidence="2">
    <location>
        <begin position="103"/>
        <end position="126"/>
    </location>
</feature>
<dbReference type="EMBL" id="DWZD01000015">
    <property type="protein sequence ID" value="HJA78349.1"/>
    <property type="molecule type" value="Genomic_DNA"/>
</dbReference>
<feature type="transmembrane region" description="Helical" evidence="2">
    <location>
        <begin position="27"/>
        <end position="49"/>
    </location>
</feature>
<dbReference type="PANTHER" id="PTHR34980">
    <property type="entry name" value="INNER MEMBRANE PROTEIN-RELATED-RELATED"/>
    <property type="match status" value="1"/>
</dbReference>
<evidence type="ECO:0000313" key="3">
    <source>
        <dbReference type="EMBL" id="HJA78349.1"/>
    </source>
</evidence>
<dbReference type="PANTHER" id="PTHR34980:SF2">
    <property type="entry name" value="INNER MEMBRANE PROTEIN YHAH-RELATED"/>
    <property type="match status" value="1"/>
</dbReference>
<keyword evidence="2" id="KW-0472">Membrane</keyword>
<feature type="region of interest" description="Disordered" evidence="1">
    <location>
        <begin position="274"/>
        <end position="386"/>
    </location>
</feature>
<evidence type="ECO:0000256" key="2">
    <source>
        <dbReference type="SAM" id="Phobius"/>
    </source>
</evidence>
<dbReference type="GO" id="GO:0005886">
    <property type="term" value="C:plasma membrane"/>
    <property type="evidence" value="ECO:0007669"/>
    <property type="project" value="TreeGrafter"/>
</dbReference>
<organism evidence="3 4">
    <name type="scientific">Candidatus Desulfovibrio intestinavium</name>
    <dbReference type="NCBI Taxonomy" id="2838534"/>
    <lineage>
        <taxon>Bacteria</taxon>
        <taxon>Pseudomonadati</taxon>
        <taxon>Thermodesulfobacteriota</taxon>
        <taxon>Desulfovibrionia</taxon>
        <taxon>Desulfovibrionales</taxon>
        <taxon>Desulfovibrionaceae</taxon>
        <taxon>Desulfovibrio</taxon>
    </lineage>
</organism>
<reference evidence="3" key="1">
    <citation type="journal article" date="2021" name="PeerJ">
        <title>Extensive microbial diversity within the chicken gut microbiome revealed by metagenomics and culture.</title>
        <authorList>
            <person name="Gilroy R."/>
            <person name="Ravi A."/>
            <person name="Getino M."/>
            <person name="Pursley I."/>
            <person name="Horton D.L."/>
            <person name="Alikhan N.F."/>
            <person name="Baker D."/>
            <person name="Gharbi K."/>
            <person name="Hall N."/>
            <person name="Watson M."/>
            <person name="Adriaenssens E.M."/>
            <person name="Foster-Nyarko E."/>
            <person name="Jarju S."/>
            <person name="Secka A."/>
            <person name="Antonio M."/>
            <person name="Oren A."/>
            <person name="Chaudhuri R.R."/>
            <person name="La Ragione R."/>
            <person name="Hildebrand F."/>
            <person name="Pallen M.J."/>
        </authorList>
    </citation>
    <scope>NUCLEOTIDE SEQUENCE</scope>
    <source>
        <strain evidence="3">5032</strain>
    </source>
</reference>
<comment type="caution">
    <text evidence="3">The sequence shown here is derived from an EMBL/GenBank/DDBJ whole genome shotgun (WGS) entry which is preliminary data.</text>
</comment>
<dbReference type="InterPro" id="IPR008523">
    <property type="entry name" value="DUF805"/>
</dbReference>
<dbReference type="AlphaFoldDB" id="A0A9D2HMB6"/>